<dbReference type="PANTHER" id="PTHR46656">
    <property type="entry name" value="PUTATIVE-RELATED"/>
    <property type="match status" value="1"/>
</dbReference>
<protein>
    <submittedName>
        <fullName evidence="1">Glycosyltransferase family 1 protein</fullName>
    </submittedName>
</protein>
<sequence>MTLLSYSIMSLTSIKYISYGDTTGYGLSGLAYLRGLLNLGFSVYWRPVFWGSHGLQFWSPEMGANVLEAVRASQGDPSLRDLQAIMQLTTAPKDYDIVISHIVPEYLPSCFEEGKTNFAYCAWESDTIPAHWPAILNKFHAVLVPSQFNADVFRAGGVTVPIHVVPHIRRHAHEDITPEQRSDMRRQLGIDEDRFVFYSIGAWMLRKDFPRLIEAFLQEFGEDEPVALLLKTSSKPVHFPLPHEQGKTSLQLVQESIQAFASKHQRSRATIALLAGDGVSGAWLDCLHQVGDAYISLSRAEGWGMGAFEATVLGRPVLMTGWSGQLDFLGHDHPGLIDYSLEPIDWPGTSYGPDHRWAVADIDDTRRKMRELFERRNQPDEHAMRLSEKMCSQYSEAVIMRQYRAIIGA</sequence>
<dbReference type="Gene3D" id="3.40.50.2000">
    <property type="entry name" value="Glycogen Phosphorylase B"/>
    <property type="match status" value="1"/>
</dbReference>
<comment type="caution">
    <text evidence="1">The sequence shown here is derived from an EMBL/GenBank/DDBJ whole genome shotgun (WGS) entry which is preliminary data.</text>
</comment>
<dbReference type="EMBL" id="QYUN01000002">
    <property type="protein sequence ID" value="RJG05398.1"/>
    <property type="molecule type" value="Genomic_DNA"/>
</dbReference>
<organism evidence="1 2">
    <name type="scientific">Noviherbaspirillum cavernae</name>
    <dbReference type="NCBI Taxonomy" id="2320862"/>
    <lineage>
        <taxon>Bacteria</taxon>
        <taxon>Pseudomonadati</taxon>
        <taxon>Pseudomonadota</taxon>
        <taxon>Betaproteobacteria</taxon>
        <taxon>Burkholderiales</taxon>
        <taxon>Oxalobacteraceae</taxon>
        <taxon>Noviherbaspirillum</taxon>
    </lineage>
</organism>
<gene>
    <name evidence="1" type="ORF">D3870_04605</name>
</gene>
<dbReference type="AlphaFoldDB" id="A0A418WYQ4"/>
<dbReference type="PANTHER" id="PTHR46656:SF3">
    <property type="entry name" value="PUTATIVE-RELATED"/>
    <property type="match status" value="1"/>
</dbReference>
<keyword evidence="2" id="KW-1185">Reference proteome</keyword>
<dbReference type="Proteomes" id="UP000285190">
    <property type="component" value="Unassembled WGS sequence"/>
</dbReference>
<keyword evidence="1" id="KW-0808">Transferase</keyword>
<evidence type="ECO:0000313" key="1">
    <source>
        <dbReference type="EMBL" id="RJG05398.1"/>
    </source>
</evidence>
<dbReference type="GO" id="GO:0016740">
    <property type="term" value="F:transferase activity"/>
    <property type="evidence" value="ECO:0007669"/>
    <property type="project" value="UniProtKB-KW"/>
</dbReference>
<proteinExistence type="predicted"/>
<reference evidence="1 2" key="1">
    <citation type="submission" date="2018-09" db="EMBL/GenBank/DDBJ databases">
        <authorList>
            <person name="Zhu H."/>
        </authorList>
    </citation>
    <scope>NUCLEOTIDE SEQUENCE [LARGE SCALE GENOMIC DNA]</scope>
    <source>
        <strain evidence="1 2">K2R10-39</strain>
    </source>
</reference>
<dbReference type="SUPFAM" id="SSF53756">
    <property type="entry name" value="UDP-Glycosyltransferase/glycogen phosphorylase"/>
    <property type="match status" value="1"/>
</dbReference>
<evidence type="ECO:0000313" key="2">
    <source>
        <dbReference type="Proteomes" id="UP000285190"/>
    </source>
</evidence>
<name>A0A418WYQ4_9BURK</name>
<accession>A0A418WYQ4</accession>